<dbReference type="InterPro" id="IPR028082">
    <property type="entry name" value="Peripla_BP_I"/>
</dbReference>
<dbReference type="EMBL" id="AP018694">
    <property type="protein sequence ID" value="BBE16378.1"/>
    <property type="molecule type" value="Genomic_DNA"/>
</dbReference>
<organism evidence="5 6">
    <name type="scientific">Aquipluma nitroreducens</name>
    <dbReference type="NCBI Taxonomy" id="2010828"/>
    <lineage>
        <taxon>Bacteria</taxon>
        <taxon>Pseudomonadati</taxon>
        <taxon>Bacteroidota</taxon>
        <taxon>Bacteroidia</taxon>
        <taxon>Marinilabiliales</taxon>
        <taxon>Prolixibacteraceae</taxon>
        <taxon>Aquipluma</taxon>
    </lineage>
</organism>
<dbReference type="KEGG" id="anf:AQPE_0516"/>
<accession>A0A5K7S482</accession>
<dbReference type="SUPFAM" id="SSF46785">
    <property type="entry name" value="Winged helix' DNA-binding domain"/>
    <property type="match status" value="1"/>
</dbReference>
<dbReference type="RefSeq" id="WP_318349459.1">
    <property type="nucleotide sequence ID" value="NZ_AP018694.1"/>
</dbReference>
<dbReference type="GO" id="GO:0003700">
    <property type="term" value="F:DNA-binding transcription factor activity"/>
    <property type="evidence" value="ECO:0007669"/>
    <property type="project" value="InterPro"/>
</dbReference>
<dbReference type="InterPro" id="IPR036390">
    <property type="entry name" value="WH_DNA-bd_sf"/>
</dbReference>
<feature type="domain" description="HTH gntR-type" evidence="4">
    <location>
        <begin position="14"/>
        <end position="82"/>
    </location>
</feature>
<dbReference type="Gene3D" id="1.10.10.10">
    <property type="entry name" value="Winged helix-like DNA-binding domain superfamily/Winged helix DNA-binding domain"/>
    <property type="match status" value="1"/>
</dbReference>
<name>A0A5K7S482_9BACT</name>
<dbReference type="Gene3D" id="3.40.50.2300">
    <property type="match status" value="2"/>
</dbReference>
<proteinExistence type="predicted"/>
<protein>
    <submittedName>
        <fullName evidence="5">Transcriptional regulator of fucose utilization, GntR family</fullName>
    </submittedName>
</protein>
<keyword evidence="2" id="KW-0238">DNA-binding</keyword>
<dbReference type="Pfam" id="PF00392">
    <property type="entry name" value="GntR"/>
    <property type="match status" value="1"/>
</dbReference>
<dbReference type="InterPro" id="IPR046335">
    <property type="entry name" value="LacI/GalR-like_sensor"/>
</dbReference>
<dbReference type="Proteomes" id="UP001193389">
    <property type="component" value="Chromosome"/>
</dbReference>
<evidence type="ECO:0000313" key="5">
    <source>
        <dbReference type="EMBL" id="BBE16378.1"/>
    </source>
</evidence>
<sequence>MEQFTFKLDASSSQTKIQQLIHAVSEAINLGILKDGDFLPSVNQLNRESGISRDTIFKAYSILKQRSIISSTPTKGYFVSSESYRVFILLDDFSAFKEQLYKSLRANIPDTYSIDLLFHHYNPEIFNQLILNSLGRYSMYIVMNIDNKSLEEVVRKIDPKKLLILDMGFDPKNEVSSLTQDFNQAVYDCLSSGLELIQKYQEFILVFPKNTPHPIETIDAFNRFCTEHQLKHNVLENIDDREVQPGQAYLVIKDSDLVKIVKDCKKNSYQIGKDVGIISYNDSPMKEIVGSGITVISTDFIRLGKDCANFIVNKERVNAVMPTRLIIRSSL</sequence>
<evidence type="ECO:0000259" key="4">
    <source>
        <dbReference type="PROSITE" id="PS50949"/>
    </source>
</evidence>
<dbReference type="PANTHER" id="PTHR38445">
    <property type="entry name" value="HTH-TYPE TRANSCRIPTIONAL REPRESSOR YTRA"/>
    <property type="match status" value="1"/>
</dbReference>
<dbReference type="InterPro" id="IPR000524">
    <property type="entry name" value="Tscrpt_reg_HTH_GntR"/>
</dbReference>
<evidence type="ECO:0000256" key="1">
    <source>
        <dbReference type="ARBA" id="ARBA00023015"/>
    </source>
</evidence>
<dbReference type="Pfam" id="PF13377">
    <property type="entry name" value="Peripla_BP_3"/>
    <property type="match status" value="1"/>
</dbReference>
<keyword evidence="6" id="KW-1185">Reference proteome</keyword>
<reference evidence="5" key="1">
    <citation type="journal article" date="2020" name="Int. J. Syst. Evol. Microbiol.">
        <title>Aquipluma nitroreducens gen. nov. sp. nov., a novel facultatively anaerobic bacterium isolated from a freshwater lake.</title>
        <authorList>
            <person name="Watanabe M."/>
            <person name="Kojima H."/>
            <person name="Fukui M."/>
        </authorList>
    </citation>
    <scope>NUCLEOTIDE SEQUENCE</scope>
    <source>
        <strain evidence="5">MeG22</strain>
    </source>
</reference>
<dbReference type="AlphaFoldDB" id="A0A5K7S482"/>
<evidence type="ECO:0000313" key="6">
    <source>
        <dbReference type="Proteomes" id="UP001193389"/>
    </source>
</evidence>
<evidence type="ECO:0000256" key="2">
    <source>
        <dbReference type="ARBA" id="ARBA00023125"/>
    </source>
</evidence>
<gene>
    <name evidence="5" type="ORF">AQPE_0516</name>
</gene>
<evidence type="ECO:0000256" key="3">
    <source>
        <dbReference type="ARBA" id="ARBA00023163"/>
    </source>
</evidence>
<dbReference type="GO" id="GO:0003677">
    <property type="term" value="F:DNA binding"/>
    <property type="evidence" value="ECO:0007669"/>
    <property type="project" value="UniProtKB-KW"/>
</dbReference>
<dbReference type="InterPro" id="IPR036388">
    <property type="entry name" value="WH-like_DNA-bd_sf"/>
</dbReference>
<keyword evidence="3" id="KW-0804">Transcription</keyword>
<dbReference type="SMART" id="SM00345">
    <property type="entry name" value="HTH_GNTR"/>
    <property type="match status" value="1"/>
</dbReference>
<dbReference type="PANTHER" id="PTHR38445:SF10">
    <property type="entry name" value="GNTR-FAMILY TRANSCRIPTIONAL REGULATOR"/>
    <property type="match status" value="1"/>
</dbReference>
<keyword evidence="1" id="KW-0805">Transcription regulation</keyword>
<dbReference type="SUPFAM" id="SSF53822">
    <property type="entry name" value="Periplasmic binding protein-like I"/>
    <property type="match status" value="1"/>
</dbReference>
<dbReference type="PROSITE" id="PS50949">
    <property type="entry name" value="HTH_GNTR"/>
    <property type="match status" value="1"/>
</dbReference>
<dbReference type="CDD" id="cd07377">
    <property type="entry name" value="WHTH_GntR"/>
    <property type="match status" value="1"/>
</dbReference>